<accession>A0ABS5SIT2</accession>
<reference evidence="4 5" key="1">
    <citation type="submission" date="2021-05" db="EMBL/GenBank/DDBJ databases">
        <title>The draft genome of Geobacter luticola JCM 17780.</title>
        <authorList>
            <person name="Xu Z."/>
            <person name="Masuda Y."/>
            <person name="Itoh H."/>
            <person name="Senoo K."/>
        </authorList>
    </citation>
    <scope>NUCLEOTIDE SEQUENCE [LARGE SCALE GENOMIC DNA]</scope>
    <source>
        <strain evidence="4 5">JCM 17780</strain>
    </source>
</reference>
<dbReference type="SUPFAM" id="SSF141371">
    <property type="entry name" value="PilZ domain-like"/>
    <property type="match status" value="1"/>
</dbReference>
<proteinExistence type="predicted"/>
<dbReference type="InterPro" id="IPR009875">
    <property type="entry name" value="PilZ_domain"/>
</dbReference>
<dbReference type="PROSITE" id="PS50110">
    <property type="entry name" value="RESPONSE_REGULATORY"/>
    <property type="match status" value="1"/>
</dbReference>
<feature type="modified residue" description="4-aspartylphosphate" evidence="2">
    <location>
        <position position="53"/>
    </location>
</feature>
<keyword evidence="5" id="KW-1185">Reference proteome</keyword>
<protein>
    <submittedName>
        <fullName evidence="4">Response regulator</fullName>
    </submittedName>
</protein>
<dbReference type="PANTHER" id="PTHR43547:SF2">
    <property type="entry name" value="HYBRID SIGNAL TRANSDUCTION HISTIDINE KINASE C"/>
    <property type="match status" value="1"/>
</dbReference>
<dbReference type="RefSeq" id="WP_214176683.1">
    <property type="nucleotide sequence ID" value="NZ_JAHCVK010000014.1"/>
</dbReference>
<evidence type="ECO:0000256" key="1">
    <source>
        <dbReference type="ARBA" id="ARBA00022553"/>
    </source>
</evidence>
<sequence length="233" mass="25147">MPQKVLLVDDVNLFLELMKGFLKLSSVHVLTASDGAKALEVVRREMPALVFMDLHMPNMGGDECCARIKADPALKSIPVVMLTADGKEEDRVLCIKAGCDDYLTKPIDRNLFLDKARHFIPSVDRRDKRVPCAAKVKFRVFGITLSGDVVNMSEHGVYVAATCAVELGTTMDLVFALPDGKGSVVQTKGRVAWVNGGSTRLKGSLPEGFGVEFIAMTEESAVAVRAFMTGAGG</sequence>
<dbReference type="SUPFAM" id="SSF52172">
    <property type="entry name" value="CheY-like"/>
    <property type="match status" value="1"/>
</dbReference>
<dbReference type="InterPro" id="IPR001789">
    <property type="entry name" value="Sig_transdc_resp-reg_receiver"/>
</dbReference>
<evidence type="ECO:0000313" key="5">
    <source>
        <dbReference type="Proteomes" id="UP000756860"/>
    </source>
</evidence>
<evidence type="ECO:0000256" key="2">
    <source>
        <dbReference type="PROSITE-ProRule" id="PRU00169"/>
    </source>
</evidence>
<feature type="domain" description="Response regulatory" evidence="3">
    <location>
        <begin position="4"/>
        <end position="120"/>
    </location>
</feature>
<dbReference type="Gene3D" id="3.40.50.2300">
    <property type="match status" value="1"/>
</dbReference>
<name>A0ABS5SIT2_9BACT</name>
<dbReference type="PANTHER" id="PTHR43547">
    <property type="entry name" value="TWO-COMPONENT HISTIDINE KINASE"/>
    <property type="match status" value="1"/>
</dbReference>
<organism evidence="4 5">
    <name type="scientific">Geomobilimonas luticola</name>
    <dbReference type="NCBI Taxonomy" id="1114878"/>
    <lineage>
        <taxon>Bacteria</taxon>
        <taxon>Pseudomonadati</taxon>
        <taxon>Thermodesulfobacteriota</taxon>
        <taxon>Desulfuromonadia</taxon>
        <taxon>Geobacterales</taxon>
        <taxon>Geobacteraceae</taxon>
        <taxon>Geomobilimonas</taxon>
    </lineage>
</organism>
<dbReference type="EMBL" id="JAHCVK010000014">
    <property type="protein sequence ID" value="MBT0654674.1"/>
    <property type="molecule type" value="Genomic_DNA"/>
</dbReference>
<dbReference type="Gene3D" id="2.40.10.220">
    <property type="entry name" value="predicted glycosyltransferase like domains"/>
    <property type="match status" value="1"/>
</dbReference>
<keyword evidence="1 2" id="KW-0597">Phosphoprotein</keyword>
<dbReference type="Proteomes" id="UP000756860">
    <property type="component" value="Unassembled WGS sequence"/>
</dbReference>
<evidence type="ECO:0000313" key="4">
    <source>
        <dbReference type="EMBL" id="MBT0654674.1"/>
    </source>
</evidence>
<dbReference type="InterPro" id="IPR011006">
    <property type="entry name" value="CheY-like_superfamily"/>
</dbReference>
<dbReference type="SMART" id="SM00448">
    <property type="entry name" value="REC"/>
    <property type="match status" value="1"/>
</dbReference>
<dbReference type="Pfam" id="PF07238">
    <property type="entry name" value="PilZ"/>
    <property type="match status" value="1"/>
</dbReference>
<evidence type="ECO:0000259" key="3">
    <source>
        <dbReference type="PROSITE" id="PS50110"/>
    </source>
</evidence>
<dbReference type="CDD" id="cd17546">
    <property type="entry name" value="REC_hyHK_CKI1_RcsC-like"/>
    <property type="match status" value="1"/>
</dbReference>
<gene>
    <name evidence="4" type="ORF">KI810_16600</name>
</gene>
<dbReference type="Pfam" id="PF00072">
    <property type="entry name" value="Response_reg"/>
    <property type="match status" value="1"/>
</dbReference>
<comment type="caution">
    <text evidence="4">The sequence shown here is derived from an EMBL/GenBank/DDBJ whole genome shotgun (WGS) entry which is preliminary data.</text>
</comment>